<organism evidence="3 4">
    <name type="scientific">Plasmodium falciparum (isolate NF54)</name>
    <dbReference type="NCBI Taxonomy" id="5843"/>
    <lineage>
        <taxon>Eukaryota</taxon>
        <taxon>Sar</taxon>
        <taxon>Alveolata</taxon>
        <taxon>Apicomplexa</taxon>
        <taxon>Aconoidasida</taxon>
        <taxon>Haemosporida</taxon>
        <taxon>Plasmodiidae</taxon>
        <taxon>Plasmodium</taxon>
        <taxon>Plasmodium (Laverania)</taxon>
    </lineage>
</organism>
<dbReference type="EMBL" id="QFXU01000015">
    <property type="protein sequence ID" value="KAF4328473.1"/>
    <property type="molecule type" value="Genomic_DNA"/>
</dbReference>
<reference evidence="2 5" key="2">
    <citation type="submission" date="2018-05" db="EMBL/GenBank/DDBJ databases">
        <title>Genome assembly of Plasmodium falciparum NF54 DiCre.</title>
        <authorList>
            <person name="Baumgarten S."/>
            <person name="Treeck M."/>
            <person name="Scherf A."/>
        </authorList>
    </citation>
    <scope>NUCLEOTIDE SEQUENCE [LARGE SCALE GENOMIC DNA]</scope>
    <source>
        <strain evidence="2">NF54</strain>
    </source>
</reference>
<evidence type="ECO:0000313" key="2">
    <source>
        <dbReference type="EMBL" id="KAF4328473.1"/>
    </source>
</evidence>
<dbReference type="VEuPathDB" id="PlasmoDB:PfNF54_050034500"/>
<comment type="caution">
    <text evidence="3">The sequence shown here is derived from an EMBL/GenBank/DDBJ whole genome shotgun (WGS) entry which is preliminary data.</text>
</comment>
<name>A0A2I0BUA3_PLAFO</name>
<feature type="region of interest" description="Disordered" evidence="1">
    <location>
        <begin position="348"/>
        <end position="368"/>
    </location>
</feature>
<dbReference type="EMBL" id="NYMT01000012">
    <property type="protein sequence ID" value="PKC45774.1"/>
    <property type="molecule type" value="Genomic_DNA"/>
</dbReference>
<evidence type="ECO:0000256" key="1">
    <source>
        <dbReference type="SAM" id="MobiDB-lite"/>
    </source>
</evidence>
<proteinExistence type="predicted"/>
<evidence type="ECO:0000313" key="3">
    <source>
        <dbReference type="EMBL" id="PKC45774.1"/>
    </source>
</evidence>
<sequence>MMKSTRNSLIYFNNYLIINRKYKNKILLNKIFQNDIHITKMKFNFVQKNKKINKNIYNMNCIELYRYTYLLEKKNINNIIIYKQINKRVEMIYKFLNPSKIILLVKLYLENNNFHNYKNTFICLLQQILIKLNEFNIEEIVKLYNIISKVENNQTIVYLFKYINNHLIHNYTSIDIKSFAIILNAHAKLKIKDMKLINKFLNIIIQQNLTFDILNYSIYFNTFYKLKIINNQYVHTIINKFFNEINICLKQNILNQINTESNKKNGLSNNKEHQIILDKFANYKPHHICNILLYLTIYKDVYLMGVHKNKISNMKRDEKIIQYDQNGIQYDGDSMKCDGDNIKGDGDNIKGDGDSIKGNGDSIKGNGDNIKGDGEDIKCDEKTIQYDQNIIQYDQNTIQYDQKTIQYDQNNTQHSIYEHIKLLYQFIIKKKEEIHWEEILMLCQIFKILKIKNDILVDYIEKKLLQHFQQNDTQLINKNTELIKILFDMCTYYNDINIYKHSISYFLKMKNKKYIIDFYSALLLLYTYSEINILDYDIISLLVHIIKKKYMQHFQEEHIFLLIRSIYKICINNQHYFVYTQNKGDDLLNDHTMGYKLDNKHNIVNMTSGDNNNIYNDDNNNNIYNDDNNNNIYNDDNNNNIYNDDNNNNIYNDDNNNNIYNNVYNNNAFNNCNLDQNTDNTINKINNYYEQNDLSHMSSIHMSKNLNKNKKDENISFANYQCNIYPTNKKQIPHDAFLNTYKKKKLFYKIKNLNDQIFTKLQTDLLSKKIELYDMNISIMCKILYYSVFLRNFIFINNVIHLFINYENEKLSFKNILNILYSYVHTKKNYIYNKQILQQINVININEANKYIEHVINKNADNHLEILSNFYFLINNKKYVNQLKNMIYYMFLQSKINIYSFINMDIIKTLVHYSFLNIHLLSTILNTLLSKDLNVINIIQNEDNNNDENEDNNNNNNNIYSYRAEGEYQNVHTSNNMLNNPTNIYLQNISTHKDIELYNKIFTHINTLILKCHNIYDITRIFNASFILLNHIQKITEENKFYQEYQQLKIHIYDTLEKIEKNILQNYVLYNKEFIMLLSAICIYNNNYSYIPFCFFYKYFEHFVFQQSLSYCILLSNDEELKHFSNLIYELSKCNFINNIMIERKNTKVELKYPEQNHNTNRQHENDLDKNIPNNNMYDHHYIEQFYYYHIQQIINSIDINTNEQNVISNKYHMLEKKKKQENIIHTNIIDKQKKNKKKTKKNFDDDEEKKHIFQLNNFEINNIINIYKVLINNYDILSKYEIFNKIKDIYLYSSKIIHVILNNLPLYELNKLCLLILKNKIPNTYLFQHIIKYNSEYINLKDYMLDTNYIIDILNIFLNIKKYNIFIDNNIVINIITKNINMMNTPQQINSLLELIYLMKNINIDNNLILETSKNIYSNYLLTNTNINIGEIIYFLYLLNHFNNYELLNSMFCIFYNLWSNHMKTITIRKNKKLQLNSSLNNTFYIAKYIYTFEEKHILNLTNKISSYSKKHHNLNDEYILYINEDSNIPCHENGDLHNAFTSNVNNQYNEIYQNKQNVENHTTKDNNNILSYENNYNNILSYDHNNNQNCHHINKQFNMYNLNYIDTQISKKNYILHMNDHTFIILFFILGFQKNNDKSDILLKIINLYKSCFSIFKEHIYICNKEIIIQCLYIYFNSEINNLFIAHKQKELKNNQIIHNINDQIIYILNILITFIHNLDIQTVLKFSFIYIHFFNSISKKTYNVKHNIILLMKHINNNKKLIENNNILYEQIKSYANMSPY</sequence>
<dbReference type="Proteomes" id="UP000754359">
    <property type="component" value="Unassembled WGS sequence"/>
</dbReference>
<evidence type="ECO:0000313" key="5">
    <source>
        <dbReference type="Proteomes" id="UP000754359"/>
    </source>
</evidence>
<gene>
    <name evidence="3" type="ORF">CK202_3450</name>
    <name evidence="2" type="ORF">CYL21_3221</name>
</gene>
<evidence type="ECO:0000313" key="4">
    <source>
        <dbReference type="Proteomes" id="UP000232684"/>
    </source>
</evidence>
<reference evidence="3 4" key="1">
    <citation type="submission" date="2017-11" db="EMBL/GenBank/DDBJ databases">
        <title>Plasmodium falciparum NF54 genome assembly.</title>
        <authorList>
            <person name="Bryant J.M."/>
            <person name="Baumgarten S."/>
            <person name="Scheidig-Benatar C."/>
            <person name="Scherf A."/>
        </authorList>
    </citation>
    <scope>NUCLEOTIDE SEQUENCE [LARGE SCALE GENOMIC DNA]</scope>
    <source>
        <strain evidence="3">NF54</strain>
    </source>
</reference>
<accession>A0A2I0BUA3</accession>
<protein>
    <submittedName>
        <fullName evidence="3">Uncharacterized protein</fullName>
    </submittedName>
</protein>
<dbReference type="Proteomes" id="UP000232684">
    <property type="component" value="Unassembled WGS sequence"/>
</dbReference>